<feature type="compositionally biased region" description="Polar residues" evidence="1">
    <location>
        <begin position="310"/>
        <end position="334"/>
    </location>
</feature>
<feature type="region of interest" description="Disordered" evidence="1">
    <location>
        <begin position="281"/>
        <end position="349"/>
    </location>
</feature>
<reference evidence="2" key="1">
    <citation type="submission" date="2016-10" db="EMBL/GenBank/DDBJ databases">
        <authorList>
            <person name="Benchimol M."/>
            <person name="Almeida L.G."/>
            <person name="Vasconcelos A.T."/>
            <person name="Perreira-Neves A."/>
            <person name="Rosa I.A."/>
            <person name="Tasca T."/>
            <person name="Bogo M.R."/>
            <person name="de Souza W."/>
        </authorList>
    </citation>
    <scope>NUCLEOTIDE SEQUENCE [LARGE SCALE GENOMIC DNA]</scope>
    <source>
        <strain evidence="2">K</strain>
    </source>
</reference>
<feature type="compositionally biased region" description="Acidic residues" evidence="1">
    <location>
        <begin position="148"/>
        <end position="164"/>
    </location>
</feature>
<organism evidence="2 3">
    <name type="scientific">Tritrichomonas foetus</name>
    <dbReference type="NCBI Taxonomy" id="1144522"/>
    <lineage>
        <taxon>Eukaryota</taxon>
        <taxon>Metamonada</taxon>
        <taxon>Parabasalia</taxon>
        <taxon>Tritrichomonadida</taxon>
        <taxon>Tritrichomonadidae</taxon>
        <taxon>Tritrichomonas</taxon>
    </lineage>
</organism>
<proteinExistence type="predicted"/>
<dbReference type="Proteomes" id="UP000179807">
    <property type="component" value="Unassembled WGS sequence"/>
</dbReference>
<feature type="compositionally biased region" description="Basic and acidic residues" evidence="1">
    <location>
        <begin position="105"/>
        <end position="117"/>
    </location>
</feature>
<evidence type="ECO:0000313" key="2">
    <source>
        <dbReference type="EMBL" id="OHT00465.1"/>
    </source>
</evidence>
<dbReference type="GeneID" id="94843446"/>
<feature type="region of interest" description="Disordered" evidence="1">
    <location>
        <begin position="86"/>
        <end position="240"/>
    </location>
</feature>
<evidence type="ECO:0000256" key="1">
    <source>
        <dbReference type="SAM" id="MobiDB-lite"/>
    </source>
</evidence>
<feature type="compositionally biased region" description="Polar residues" evidence="1">
    <location>
        <begin position="199"/>
        <end position="220"/>
    </location>
</feature>
<dbReference type="AlphaFoldDB" id="A0A1J4JMW8"/>
<sequence>MKRTDINPTPTSSTTSKNREPKDDNTSTLESKKTQPPLQTQRFSNDEIVDLFSSDFNKKVEQDIRKVKNDLVQKVRANLLRYLSQNPDDKLYPNSQMSQMSTRKPANELRDFSEISDIKPGNISIPNKKQFDFPSIDQEGHHVSSNYQEEEGYYEENQNEPDNDDNQHSNNSQSDNIQEFNELDDFGQFASGHNPHVSYESNGNYDSSGNAGNDQYSDNINKYDREEGEIDGQMQSDKMPHEIFGDYNEEEESKSKFEFEEISQFQPNLKTDEFSRIENVKHYGSAASGSPVDEDDSQSHNLIHEDENDISNLSPVNKNDQNESAAGSQLSGYQENPDFQSDQFFDDFA</sequence>
<keyword evidence="3" id="KW-1185">Reference proteome</keyword>
<feature type="compositionally biased region" description="Polar residues" evidence="1">
    <location>
        <begin position="93"/>
        <end position="104"/>
    </location>
</feature>
<evidence type="ECO:0000313" key="3">
    <source>
        <dbReference type="Proteomes" id="UP000179807"/>
    </source>
</evidence>
<dbReference type="VEuPathDB" id="TrichDB:TRFO_32874"/>
<gene>
    <name evidence="2" type="ORF">TRFO_32874</name>
</gene>
<dbReference type="RefSeq" id="XP_068353601.1">
    <property type="nucleotide sequence ID" value="XM_068508742.1"/>
</dbReference>
<accession>A0A1J4JMW8</accession>
<protein>
    <submittedName>
        <fullName evidence="2">Uncharacterized protein</fullName>
    </submittedName>
</protein>
<name>A0A1J4JMW8_9EUKA</name>
<feature type="compositionally biased region" description="Basic and acidic residues" evidence="1">
    <location>
        <begin position="17"/>
        <end position="33"/>
    </location>
</feature>
<feature type="compositionally biased region" description="Polar residues" evidence="1">
    <location>
        <begin position="34"/>
        <end position="43"/>
    </location>
</feature>
<comment type="caution">
    <text evidence="2">The sequence shown here is derived from an EMBL/GenBank/DDBJ whole genome shotgun (WGS) entry which is preliminary data.</text>
</comment>
<dbReference type="EMBL" id="MLAK01000954">
    <property type="protein sequence ID" value="OHT00465.1"/>
    <property type="molecule type" value="Genomic_DNA"/>
</dbReference>
<feature type="region of interest" description="Disordered" evidence="1">
    <location>
        <begin position="1"/>
        <end position="45"/>
    </location>
</feature>
<feature type="compositionally biased region" description="Low complexity" evidence="1">
    <location>
        <begin position="168"/>
        <end position="178"/>
    </location>
</feature>